<dbReference type="AlphaFoldDB" id="A0A4D7DZS8"/>
<feature type="transmembrane region" description="Helical" evidence="1">
    <location>
        <begin position="27"/>
        <end position="48"/>
    </location>
</feature>
<evidence type="ECO:0000313" key="2">
    <source>
        <dbReference type="EMBL" id="QCJ00838.1"/>
    </source>
</evidence>
<geneLocation type="plasmid" evidence="4">
    <name>palcfbp5473</name>
</geneLocation>
<evidence type="ECO:0000313" key="3">
    <source>
        <dbReference type="EMBL" id="QYA10503.1"/>
    </source>
</evidence>
<dbReference type="InterPro" id="IPR007820">
    <property type="entry name" value="AbrB_fam"/>
</dbReference>
<dbReference type="EMBL" id="CP072170">
    <property type="protein sequence ID" value="QYA10503.1"/>
    <property type="molecule type" value="Genomic_DNA"/>
</dbReference>
<reference evidence="2 4" key="1">
    <citation type="submission" date="2019-04" db="EMBL/GenBank/DDBJ databases">
        <title>Complete genome sequence of Agrobacterium larrymoorei CFBP5473.</title>
        <authorList>
            <person name="Haryono M."/>
            <person name="Chou L."/>
            <person name="Lin Y.-C."/>
            <person name="Lai E.-M."/>
            <person name="Kuo C.-H."/>
        </authorList>
    </citation>
    <scope>NUCLEOTIDE SEQUENCE [LARGE SCALE GENOMIC DNA]</scope>
    <source>
        <strain evidence="2 4">CFBP5473</strain>
        <plasmid evidence="4">palcfbp5473</plasmid>
        <plasmid evidence="2">pAlCFBP5473</plasmid>
    </source>
</reference>
<keyword evidence="5" id="KW-1185">Reference proteome</keyword>
<dbReference type="RefSeq" id="WP_084631480.1">
    <property type="nucleotide sequence ID" value="NZ_CP039693.1"/>
</dbReference>
<evidence type="ECO:0000256" key="1">
    <source>
        <dbReference type="SAM" id="Phobius"/>
    </source>
</evidence>
<evidence type="ECO:0000313" key="5">
    <source>
        <dbReference type="Proteomes" id="UP000826513"/>
    </source>
</evidence>
<protein>
    <submittedName>
        <fullName evidence="2">AbrB family transcriptional regulator</fullName>
    </submittedName>
</protein>
<proteinExistence type="predicted"/>
<geneLocation type="plasmid" evidence="3 5">
    <name>unnamed1</name>
</geneLocation>
<sequence length="54" mass="5662">MLGYSLGGVAEMSLIALTLGIEVPFVVFHHIVRVLLVLAGSAAIFALGNRAKPK</sequence>
<keyword evidence="1" id="KW-0472">Membrane</keyword>
<gene>
    <name evidence="2" type="ORF">CFBP5473_22945</name>
    <name evidence="3" type="ORF">J5285_25200</name>
</gene>
<dbReference type="GO" id="GO:0016020">
    <property type="term" value="C:membrane"/>
    <property type="evidence" value="ECO:0007669"/>
    <property type="project" value="InterPro"/>
</dbReference>
<dbReference type="EMBL" id="CP039693">
    <property type="protein sequence ID" value="QCJ00838.1"/>
    <property type="molecule type" value="Genomic_DNA"/>
</dbReference>
<keyword evidence="1" id="KW-1133">Transmembrane helix</keyword>
<keyword evidence="1" id="KW-0812">Transmembrane</keyword>
<geneLocation type="plasmid" evidence="2">
    <name>pAlCFBP5473</name>
</geneLocation>
<dbReference type="Proteomes" id="UP000826513">
    <property type="component" value="Plasmid unnamed1"/>
</dbReference>
<dbReference type="OrthoDB" id="7157734at2"/>
<organism evidence="2 4">
    <name type="scientific">Agrobacterium larrymoorei</name>
    <dbReference type="NCBI Taxonomy" id="160699"/>
    <lineage>
        <taxon>Bacteria</taxon>
        <taxon>Pseudomonadati</taxon>
        <taxon>Pseudomonadota</taxon>
        <taxon>Alphaproteobacteria</taxon>
        <taxon>Hyphomicrobiales</taxon>
        <taxon>Rhizobiaceae</taxon>
        <taxon>Rhizobium/Agrobacterium group</taxon>
        <taxon>Agrobacterium</taxon>
    </lineage>
</organism>
<evidence type="ECO:0000313" key="4">
    <source>
        <dbReference type="Proteomes" id="UP000298545"/>
    </source>
</evidence>
<name>A0A4D7DZS8_9HYPH</name>
<accession>A0A4D7DZS8</accession>
<dbReference type="KEGG" id="alf:CFBP5473_22945"/>
<dbReference type="GO" id="GO:0010468">
    <property type="term" value="P:regulation of gene expression"/>
    <property type="evidence" value="ECO:0007669"/>
    <property type="project" value="InterPro"/>
</dbReference>
<dbReference type="Pfam" id="PF05145">
    <property type="entry name" value="AbrB"/>
    <property type="match status" value="1"/>
</dbReference>
<keyword evidence="2" id="KW-0614">Plasmid</keyword>
<reference evidence="3 5" key="2">
    <citation type="submission" date="2021-03" db="EMBL/GenBank/DDBJ databases">
        <title>Rapid diversification of plasmids in a genus of pathogenic and nitrogen fixing bacteria.</title>
        <authorList>
            <person name="Weisberg A.J."/>
            <person name="Miller M."/>
            <person name="Ream W."/>
            <person name="Grunwald N.J."/>
            <person name="Chang J.H."/>
        </authorList>
    </citation>
    <scope>NUCLEOTIDE SEQUENCE [LARGE SCALE GENOMIC DNA]</scope>
    <source>
        <strain evidence="3 5">AF3.44</strain>
        <plasmid evidence="3 5">unnamed1</plasmid>
    </source>
</reference>
<dbReference type="Proteomes" id="UP000298545">
    <property type="component" value="Plasmid pAlCFBP5473"/>
</dbReference>